<dbReference type="EMBL" id="JAWSTH010000020">
    <property type="protein sequence ID" value="MDW5594685.1"/>
    <property type="molecule type" value="Genomic_DNA"/>
</dbReference>
<protein>
    <submittedName>
        <fullName evidence="4">A24 family peptidase</fullName>
        <ecNumber evidence="4">3.4.23.-</ecNumber>
    </submittedName>
</protein>
<feature type="transmembrane region" description="Helical" evidence="2">
    <location>
        <begin position="82"/>
        <end position="102"/>
    </location>
</feature>
<keyword evidence="2" id="KW-0812">Transmembrane</keyword>
<dbReference type="PANTHER" id="PTHR30487:SF0">
    <property type="entry name" value="PREPILIN LEADER PEPTIDASE_N-METHYLTRANSFERASE-RELATED"/>
    <property type="match status" value="1"/>
</dbReference>
<dbReference type="PANTHER" id="PTHR30487">
    <property type="entry name" value="TYPE 4 PREPILIN-LIKE PROTEINS LEADER PEPTIDE-PROCESSING ENZYME"/>
    <property type="match status" value="1"/>
</dbReference>
<dbReference type="EC" id="3.4.23.-" evidence="4"/>
<evidence type="ECO:0000313" key="5">
    <source>
        <dbReference type="Proteomes" id="UP001284601"/>
    </source>
</evidence>
<evidence type="ECO:0000259" key="3">
    <source>
        <dbReference type="Pfam" id="PF01478"/>
    </source>
</evidence>
<gene>
    <name evidence="4" type="ORF">R7226_10080</name>
</gene>
<reference evidence="5" key="1">
    <citation type="submission" date="2023-07" db="EMBL/GenBank/DDBJ databases">
        <title>Conexibacter stalactiti sp. nov., isolated from stalactites in a lava cave and emended description of the genus Conexibacter.</title>
        <authorList>
            <person name="Lee S.D."/>
        </authorList>
    </citation>
    <scope>NUCLEOTIDE SEQUENCE [LARGE SCALE GENOMIC DNA]</scope>
    <source>
        <strain evidence="5">KCTC 39840</strain>
    </source>
</reference>
<keyword evidence="4" id="KW-0378">Hydrolase</keyword>
<keyword evidence="2" id="KW-0472">Membrane</keyword>
<comment type="caution">
    <text evidence="4">The sequence shown here is derived from an EMBL/GenBank/DDBJ whole genome shotgun (WGS) entry which is preliminary data.</text>
</comment>
<evidence type="ECO:0000313" key="4">
    <source>
        <dbReference type="EMBL" id="MDW5594685.1"/>
    </source>
</evidence>
<proteinExistence type="inferred from homology"/>
<evidence type="ECO:0000256" key="1">
    <source>
        <dbReference type="ARBA" id="ARBA00005801"/>
    </source>
</evidence>
<dbReference type="Proteomes" id="UP001284601">
    <property type="component" value="Unassembled WGS sequence"/>
</dbReference>
<comment type="similarity">
    <text evidence="1">Belongs to the peptidase A24 family.</text>
</comment>
<name>A0ABU4HN04_9ACTN</name>
<dbReference type="Pfam" id="PF01478">
    <property type="entry name" value="Peptidase_A24"/>
    <property type="match status" value="1"/>
</dbReference>
<dbReference type="InterPro" id="IPR000045">
    <property type="entry name" value="Prepilin_IV_endopep_pep"/>
</dbReference>
<accession>A0ABU4HN04</accession>
<feature type="domain" description="Prepilin type IV endopeptidase peptidase" evidence="3">
    <location>
        <begin position="41"/>
        <end position="141"/>
    </location>
</feature>
<dbReference type="Gene3D" id="1.20.120.1220">
    <property type="match status" value="1"/>
</dbReference>
<feature type="transmembrane region" description="Helical" evidence="2">
    <location>
        <begin position="174"/>
        <end position="194"/>
    </location>
</feature>
<feature type="transmembrane region" description="Helical" evidence="2">
    <location>
        <begin position="34"/>
        <end position="51"/>
    </location>
</feature>
<feature type="transmembrane region" description="Helical" evidence="2">
    <location>
        <begin position="7"/>
        <end position="28"/>
    </location>
</feature>
<keyword evidence="5" id="KW-1185">Reference proteome</keyword>
<dbReference type="RefSeq" id="WP_318596981.1">
    <property type="nucleotide sequence ID" value="NZ_JAWSTH010000020.1"/>
</dbReference>
<evidence type="ECO:0000256" key="2">
    <source>
        <dbReference type="SAM" id="Phobius"/>
    </source>
</evidence>
<dbReference type="GO" id="GO:0016787">
    <property type="term" value="F:hydrolase activity"/>
    <property type="evidence" value="ECO:0007669"/>
    <property type="project" value="UniProtKB-KW"/>
</dbReference>
<dbReference type="InterPro" id="IPR050882">
    <property type="entry name" value="Prepilin_peptidase/N-MTase"/>
</dbReference>
<organism evidence="4 5">
    <name type="scientific">Conexibacter stalactiti</name>
    <dbReference type="NCBI Taxonomy" id="1940611"/>
    <lineage>
        <taxon>Bacteria</taxon>
        <taxon>Bacillati</taxon>
        <taxon>Actinomycetota</taxon>
        <taxon>Thermoleophilia</taxon>
        <taxon>Solirubrobacterales</taxon>
        <taxon>Conexibacteraceae</taxon>
        <taxon>Conexibacter</taxon>
    </lineage>
</organism>
<feature type="transmembrane region" description="Helical" evidence="2">
    <location>
        <begin position="114"/>
        <end position="146"/>
    </location>
</feature>
<sequence>MADRRAVDLTLVLAVVAAALLALVVTVTAADLRAALLGVTLVAVVVPATWIDLDRRLIPNRLTAAGAIAALAIGLATDPARVPAQLLWGAAASGFLLAAALARPGGMGMGDVKLAAVLGLLLGPAVVVALLVALLAGALAGVAVAIRAGMRATRPSARPAREALRTATLPFGPFLALGAVIAWFAGADMLAAYLG</sequence>
<keyword evidence="2" id="KW-1133">Transmembrane helix</keyword>